<name>A0A061BI57_RHOTO</name>
<feature type="compositionally biased region" description="Low complexity" evidence="1">
    <location>
        <begin position="375"/>
        <end position="386"/>
    </location>
</feature>
<organism evidence="2">
    <name type="scientific">Rhodotorula toruloides</name>
    <name type="common">Yeast</name>
    <name type="synonym">Rhodosporidium toruloides</name>
    <dbReference type="NCBI Taxonomy" id="5286"/>
    <lineage>
        <taxon>Eukaryota</taxon>
        <taxon>Fungi</taxon>
        <taxon>Dikarya</taxon>
        <taxon>Basidiomycota</taxon>
        <taxon>Pucciniomycotina</taxon>
        <taxon>Microbotryomycetes</taxon>
        <taxon>Sporidiobolales</taxon>
        <taxon>Sporidiobolaceae</taxon>
        <taxon>Rhodotorula</taxon>
    </lineage>
</organism>
<feature type="region of interest" description="Disordered" evidence="1">
    <location>
        <begin position="368"/>
        <end position="411"/>
    </location>
</feature>
<reference evidence="2" key="1">
    <citation type="journal article" date="2014" name="Genome Announc.">
        <title>Draft genome sequence of Rhodosporidium toruloides CECT1137, an oleaginous yeast of biotechnological interest.</title>
        <authorList>
            <person name="Morin N."/>
            <person name="Calcas X."/>
            <person name="Devillers H."/>
            <person name="Durrens P."/>
            <person name="Sherman D.J."/>
            <person name="Nicaud J.-M."/>
            <person name="Neuveglise C."/>
        </authorList>
    </citation>
    <scope>NUCLEOTIDE SEQUENCE</scope>
    <source>
        <strain evidence="2">CECT1137</strain>
    </source>
</reference>
<sequence length="785" mass="85648">MAATADPPSTPLTVASLIAEAQAANLPSPTVETLLHKLVFPYPTLPCYRGDNGWRHGDFVDAAHPAAKPSSSVSGLFSLPSLGSILSRTGVEVLSSLVGDAKARVLCDLTSDERAALDKALESFFSPRPSHTPAHNLIPRTINAFWDVCKAVAPDLPDRNWAATSYSYEFDCIRSALSSSDTSDPSGPGAWFPKSYNTQSIFAGLKNLNVDEEPAGVHDLGGSDGTFLEELEKQLSTSMGTERNAVVLLLDDTRFRPVFVLGLDDSNPPLQKLVDGFGADRGPRTSLESVGVADPEIVSRLTLGHRLKPVVAKKNRVLVFGAEMPLDASLESEQQSLLHMLALAALANNDNLRKEIETELLRHLPCTSASAGEASPPSLTSQPTPLEGNQQSFLPLEIDSPNSGTATLDRPPTLDRLLSKVEAQGPASPPRYRLVTFDELEKGCAFTAAFVGHDNQLVGFHHFPSSEPLEKPSSVKVPSLPPTPPPTPPPCTDLTDDALSIPSADPILLLSGKRFGSGHQGFVYRAHCAGSPFPFLAKYSYDWEGFTLMQDEAKFYRKNREALEEEQLASRFVGSWETEGNGSPKRSGSETMLLLVEEWGEALDSWRDLKGCEAQRQMKELAMRFHLSIQHSHESLSPRNVVWRPDEGPASLRLIDFARSEPHQCTGKSLCSELHGLGSRLEWGLGRPEFSEFAAKHRTRQAVKEELSRVATVQQELEKQAVREAALWWTVTAREAEQRCAENGPCEVEARHKRKASPGREGGNDDDGFDSPPATPRQRPAKKMA</sequence>
<gene>
    <name evidence="2" type="ORF">RHTO0S_29e00584g</name>
</gene>
<evidence type="ECO:0000313" key="2">
    <source>
        <dbReference type="EMBL" id="CDR49644.1"/>
    </source>
</evidence>
<feature type="compositionally biased region" description="Pro residues" evidence="1">
    <location>
        <begin position="479"/>
        <end position="491"/>
    </location>
</feature>
<dbReference type="OrthoDB" id="2531547at2759"/>
<dbReference type="AlphaFoldDB" id="A0A061BI57"/>
<feature type="region of interest" description="Disordered" evidence="1">
    <location>
        <begin position="469"/>
        <end position="491"/>
    </location>
</feature>
<accession>A0A061BI57</accession>
<protein>
    <submittedName>
        <fullName evidence="2">RHTO0S29e00584g1_1</fullName>
    </submittedName>
</protein>
<dbReference type="EMBL" id="LK052964">
    <property type="protein sequence ID" value="CDR49644.1"/>
    <property type="molecule type" value="Genomic_DNA"/>
</dbReference>
<evidence type="ECO:0000256" key="1">
    <source>
        <dbReference type="SAM" id="MobiDB-lite"/>
    </source>
</evidence>
<feature type="region of interest" description="Disordered" evidence="1">
    <location>
        <begin position="738"/>
        <end position="785"/>
    </location>
</feature>
<proteinExistence type="predicted"/>